<name>A0ABN6VL21_9HYPH</name>
<feature type="chain" id="PRO_5046334148" description="YncE family protein" evidence="1">
    <location>
        <begin position="22"/>
        <end position="389"/>
    </location>
</feature>
<feature type="signal peptide" evidence="1">
    <location>
        <begin position="1"/>
        <end position="21"/>
    </location>
</feature>
<evidence type="ECO:0000313" key="3">
    <source>
        <dbReference type="Proteomes" id="UP001317629"/>
    </source>
</evidence>
<dbReference type="InterPro" id="IPR051200">
    <property type="entry name" value="Host-pathogen_enzymatic-act"/>
</dbReference>
<dbReference type="PANTHER" id="PTHR47197:SF3">
    <property type="entry name" value="DIHYDRO-HEME D1 DEHYDROGENASE"/>
    <property type="match status" value="1"/>
</dbReference>
<evidence type="ECO:0008006" key="4">
    <source>
        <dbReference type="Google" id="ProtNLM"/>
    </source>
</evidence>
<proteinExistence type="predicted"/>
<organism evidence="2 3">
    <name type="scientific">Methylocystis iwaonis</name>
    <dbReference type="NCBI Taxonomy" id="2885079"/>
    <lineage>
        <taxon>Bacteria</taxon>
        <taxon>Pseudomonadati</taxon>
        <taxon>Pseudomonadota</taxon>
        <taxon>Alphaproteobacteria</taxon>
        <taxon>Hyphomicrobiales</taxon>
        <taxon>Methylocystaceae</taxon>
        <taxon>Methylocystis</taxon>
    </lineage>
</organism>
<gene>
    <name evidence="2" type="ORF">SS37A_29150</name>
</gene>
<keyword evidence="1" id="KW-0732">Signal</keyword>
<dbReference type="RefSeq" id="WP_281928817.1">
    <property type="nucleotide sequence ID" value="NZ_AP027142.1"/>
</dbReference>
<evidence type="ECO:0000256" key="1">
    <source>
        <dbReference type="SAM" id="SignalP"/>
    </source>
</evidence>
<dbReference type="Proteomes" id="UP001317629">
    <property type="component" value="Chromosome"/>
</dbReference>
<dbReference type="InterPro" id="IPR011045">
    <property type="entry name" value="N2O_reductase_N"/>
</dbReference>
<dbReference type="InterPro" id="IPR015943">
    <property type="entry name" value="WD40/YVTN_repeat-like_dom_sf"/>
</dbReference>
<evidence type="ECO:0000313" key="2">
    <source>
        <dbReference type="EMBL" id="BDV35386.1"/>
    </source>
</evidence>
<reference evidence="2 3" key="1">
    <citation type="journal article" date="2023" name="Int. J. Syst. Evol. Microbiol.">
        <title>Methylocystis iwaonis sp. nov., a type II methane-oxidizing bacterium from surface soil of a rice paddy field in Japan, and emended description of the genus Methylocystis (ex Whittenbury et al. 1970) Bowman et al. 1993.</title>
        <authorList>
            <person name="Kaise H."/>
            <person name="Sawadogo J.B."/>
            <person name="Alam M.S."/>
            <person name="Ueno C."/>
            <person name="Dianou D."/>
            <person name="Shinjo R."/>
            <person name="Asakawa S."/>
        </authorList>
    </citation>
    <scope>NUCLEOTIDE SEQUENCE [LARGE SCALE GENOMIC DNA]</scope>
    <source>
        <strain evidence="2 3">SS37A-Re</strain>
    </source>
</reference>
<accession>A0ABN6VL21</accession>
<dbReference type="EMBL" id="AP027142">
    <property type="protein sequence ID" value="BDV35386.1"/>
    <property type="molecule type" value="Genomic_DNA"/>
</dbReference>
<keyword evidence="3" id="KW-1185">Reference proteome</keyword>
<dbReference type="Gene3D" id="2.130.10.10">
    <property type="entry name" value="YVTN repeat-like/Quinoprotein amine dehydrogenase"/>
    <property type="match status" value="2"/>
</dbReference>
<sequence>MKRTVAFFCALTAFAAAPAQSEILAALNYETKPGVSPRREGVAIIDIDPASPNFNKIVKDAPLPSDFVAHHIYFNKDRSKVYATSLGRSAIAVYDINKFPADPEMFPVPDCKVGEDMVFTADRKRWFLSCMGSSNVIMGDAQTNRTLAVIGAPKPAAGEPPRPFIEHPHGLTLNESLDLLVVTSTVDPVDFSKPGETITLVQASSGKLLATQKVSQKPSPAAEAPVETAFAPKGAPQTAFVTNMLGGTLWSAVWREADKSFDLAKAYDFSAIGQGVPLEMEFNEAGDRLYVTTAKPGALNIFDIAEPTQPKLLASIPAAAGAHHFVFSPDRRYAFVQNSLLNLPDMNDGSVTVIDLQANKVAGKIDVLQKAGFNPNCIILMPQWNTDND</sequence>
<dbReference type="PANTHER" id="PTHR47197">
    <property type="entry name" value="PROTEIN NIRF"/>
    <property type="match status" value="1"/>
</dbReference>
<protein>
    <recommendedName>
        <fullName evidence="4">YncE family protein</fullName>
    </recommendedName>
</protein>
<dbReference type="SUPFAM" id="SSF50974">
    <property type="entry name" value="Nitrous oxide reductase, N-terminal domain"/>
    <property type="match status" value="1"/>
</dbReference>